<dbReference type="EMBL" id="BPLR01020824">
    <property type="protein sequence ID" value="GIX82952.1"/>
    <property type="molecule type" value="Genomic_DNA"/>
</dbReference>
<feature type="compositionally biased region" description="Polar residues" evidence="1">
    <location>
        <begin position="49"/>
        <end position="60"/>
    </location>
</feature>
<evidence type="ECO:0000313" key="3">
    <source>
        <dbReference type="Proteomes" id="UP001054945"/>
    </source>
</evidence>
<feature type="compositionally biased region" description="Polar residues" evidence="1">
    <location>
        <begin position="11"/>
        <end position="28"/>
    </location>
</feature>
<evidence type="ECO:0000313" key="2">
    <source>
        <dbReference type="EMBL" id="GIX82952.1"/>
    </source>
</evidence>
<comment type="caution">
    <text evidence="2">The sequence shown here is derived from an EMBL/GenBank/DDBJ whole genome shotgun (WGS) entry which is preliminary data.</text>
</comment>
<gene>
    <name evidence="2" type="ORF">CEXT_251371</name>
</gene>
<reference evidence="2 3" key="1">
    <citation type="submission" date="2021-06" db="EMBL/GenBank/DDBJ databases">
        <title>Caerostris extrusa draft genome.</title>
        <authorList>
            <person name="Kono N."/>
            <person name="Arakawa K."/>
        </authorList>
    </citation>
    <scope>NUCLEOTIDE SEQUENCE [LARGE SCALE GENOMIC DNA]</scope>
</reference>
<name>A0AAV4NDV7_CAEEX</name>
<organism evidence="2 3">
    <name type="scientific">Caerostris extrusa</name>
    <name type="common">Bark spider</name>
    <name type="synonym">Caerostris bankana</name>
    <dbReference type="NCBI Taxonomy" id="172846"/>
    <lineage>
        <taxon>Eukaryota</taxon>
        <taxon>Metazoa</taxon>
        <taxon>Ecdysozoa</taxon>
        <taxon>Arthropoda</taxon>
        <taxon>Chelicerata</taxon>
        <taxon>Arachnida</taxon>
        <taxon>Araneae</taxon>
        <taxon>Araneomorphae</taxon>
        <taxon>Entelegynae</taxon>
        <taxon>Araneoidea</taxon>
        <taxon>Araneidae</taxon>
        <taxon>Caerostris</taxon>
    </lineage>
</organism>
<sequence length="135" mass="15548">MEMKGDKPLTSYYSENATNQSNNISYNSYFKKKQSYDTTSESSDDDSKGNSSASSHSDCQTPEKYGCENDSDEKELRQKVFDETINELEIQPSRHDDPIIPEYIRIAVVRLFAKSQTDNYIHWKQALAKPKLFCI</sequence>
<proteinExistence type="predicted"/>
<evidence type="ECO:0000256" key="1">
    <source>
        <dbReference type="SAM" id="MobiDB-lite"/>
    </source>
</evidence>
<dbReference type="Proteomes" id="UP001054945">
    <property type="component" value="Unassembled WGS sequence"/>
</dbReference>
<feature type="region of interest" description="Disordered" evidence="1">
    <location>
        <begin position="1"/>
        <end position="74"/>
    </location>
</feature>
<keyword evidence="3" id="KW-1185">Reference proteome</keyword>
<dbReference type="AlphaFoldDB" id="A0AAV4NDV7"/>
<accession>A0AAV4NDV7</accession>
<protein>
    <submittedName>
        <fullName evidence="2">Uncharacterized protein</fullName>
    </submittedName>
</protein>